<proteinExistence type="predicted"/>
<protein>
    <submittedName>
        <fullName evidence="2">Uncharacterized protein</fullName>
    </submittedName>
</protein>
<feature type="region of interest" description="Disordered" evidence="1">
    <location>
        <begin position="1"/>
        <end position="34"/>
    </location>
</feature>
<sequence length="79" mass="8660">MGRSHPNDDGHRDDAGPAAARTGRRSPAHRVDDRRSLSILSNVVRDDDPPLRAVSLDTRCFSEQRTLLVDLPATTLGDL</sequence>
<dbReference type="AlphaFoldDB" id="A0A3P3RCU8"/>
<dbReference type="RefSeq" id="WP_124954591.1">
    <property type="nucleotide sequence ID" value="NZ_RRCH01000016.1"/>
</dbReference>
<dbReference type="Proteomes" id="UP000282322">
    <property type="component" value="Unassembled WGS sequence"/>
</dbReference>
<comment type="caution">
    <text evidence="2">The sequence shown here is derived from an EMBL/GenBank/DDBJ whole genome shotgun (WGS) entry which is preliminary data.</text>
</comment>
<dbReference type="EMBL" id="RRCH01000016">
    <property type="protein sequence ID" value="RRJ31154.1"/>
    <property type="molecule type" value="Genomic_DNA"/>
</dbReference>
<evidence type="ECO:0000256" key="1">
    <source>
        <dbReference type="SAM" id="MobiDB-lite"/>
    </source>
</evidence>
<evidence type="ECO:0000313" key="3">
    <source>
        <dbReference type="Proteomes" id="UP000282322"/>
    </source>
</evidence>
<reference evidence="2 3" key="1">
    <citation type="submission" date="2018-11" db="EMBL/GenBank/DDBJ databases">
        <title>Taxonoimc description of Halomarina strain SPP-AMP-1.</title>
        <authorList>
            <person name="Pal Y."/>
            <person name="Srinivasana K."/>
            <person name="Verma A."/>
            <person name="Kumar P."/>
        </authorList>
    </citation>
    <scope>NUCLEOTIDE SEQUENCE [LARGE SCALE GENOMIC DNA]</scope>
    <source>
        <strain evidence="2 3">SPP-AMP-1</strain>
    </source>
</reference>
<accession>A0A3P3RCU8</accession>
<keyword evidence="3" id="KW-1185">Reference proteome</keyword>
<name>A0A3P3RCU8_9EURY</name>
<organism evidence="2 3">
    <name type="scientific">Halocatena pleomorpha</name>
    <dbReference type="NCBI Taxonomy" id="1785090"/>
    <lineage>
        <taxon>Archaea</taxon>
        <taxon>Methanobacteriati</taxon>
        <taxon>Methanobacteriota</taxon>
        <taxon>Stenosarchaea group</taxon>
        <taxon>Halobacteria</taxon>
        <taxon>Halobacteriales</taxon>
        <taxon>Natronomonadaceae</taxon>
        <taxon>Halocatena</taxon>
    </lineage>
</organism>
<evidence type="ECO:0000313" key="2">
    <source>
        <dbReference type="EMBL" id="RRJ31154.1"/>
    </source>
</evidence>
<gene>
    <name evidence="2" type="ORF">EIK79_07930</name>
</gene>
<feature type="compositionally biased region" description="Basic and acidic residues" evidence="1">
    <location>
        <begin position="1"/>
        <end position="15"/>
    </location>
</feature>